<evidence type="ECO:0000256" key="2">
    <source>
        <dbReference type="SAM" id="SignalP"/>
    </source>
</evidence>
<feature type="compositionally biased region" description="Basic and acidic residues" evidence="1">
    <location>
        <begin position="43"/>
        <end position="55"/>
    </location>
</feature>
<dbReference type="AlphaFoldDB" id="A0A922MIK2"/>
<evidence type="ECO:0000313" key="3">
    <source>
        <dbReference type="EMBL" id="KAH9636727.1"/>
    </source>
</evidence>
<gene>
    <name evidence="3" type="ORF">HF086_014250</name>
</gene>
<evidence type="ECO:0000313" key="4">
    <source>
        <dbReference type="Proteomes" id="UP000814243"/>
    </source>
</evidence>
<dbReference type="PANTHER" id="PTHR37685">
    <property type="entry name" value="GEO11136P1-RELATED"/>
    <property type="match status" value="1"/>
</dbReference>
<feature type="compositionally biased region" description="Acidic residues" evidence="1">
    <location>
        <begin position="61"/>
        <end position="81"/>
    </location>
</feature>
<comment type="caution">
    <text evidence="3">The sequence shown here is derived from an EMBL/GenBank/DDBJ whole genome shotgun (WGS) entry which is preliminary data.</text>
</comment>
<sequence>MNVFLVILSAAVVTAGVTTNERELAEVPAVPEITEVPKVPENKKLPLSDLDKNELDIPNLPEEDDLNVPDLPEDTDLDVPDDETKGDLDDTADLATARNNLSFGTFGSNDRLMSRITHNVASASLLIHDQEITFRGVRGTNITAIRVNQVGSNNPTATRIAGGLGEEFMKVYLAVTLLVAVVTAGVTTNERDLAEVPEDKKLHLSNFIEREDLYVPDSPEYTDLDVRELEIKEEEDGETDLATTRNNLSLGSFGSNDRLMSRITHSVAAASLLIHDQEITFRGVRGTNITAIRVSQVGSNSPTATRIAGGLGSEFVTIRIRSDRGRAFSYTILVYAEINCSNN</sequence>
<name>A0A922MIK2_SPOEX</name>
<proteinExistence type="predicted"/>
<dbReference type="InterPro" id="IPR031734">
    <property type="entry name" value="MBF2"/>
</dbReference>
<evidence type="ECO:0000256" key="1">
    <source>
        <dbReference type="SAM" id="MobiDB-lite"/>
    </source>
</evidence>
<organism evidence="3 4">
    <name type="scientific">Spodoptera exigua</name>
    <name type="common">Beet armyworm</name>
    <name type="synonym">Noctua fulgens</name>
    <dbReference type="NCBI Taxonomy" id="7107"/>
    <lineage>
        <taxon>Eukaryota</taxon>
        <taxon>Metazoa</taxon>
        <taxon>Ecdysozoa</taxon>
        <taxon>Arthropoda</taxon>
        <taxon>Hexapoda</taxon>
        <taxon>Insecta</taxon>
        <taxon>Pterygota</taxon>
        <taxon>Neoptera</taxon>
        <taxon>Endopterygota</taxon>
        <taxon>Lepidoptera</taxon>
        <taxon>Glossata</taxon>
        <taxon>Ditrysia</taxon>
        <taxon>Noctuoidea</taxon>
        <taxon>Noctuidae</taxon>
        <taxon>Amphipyrinae</taxon>
        <taxon>Spodoptera</taxon>
    </lineage>
</organism>
<accession>A0A922MIK2</accession>
<dbReference type="Proteomes" id="UP000814243">
    <property type="component" value="Unassembled WGS sequence"/>
</dbReference>
<dbReference type="PANTHER" id="PTHR37685:SF1">
    <property type="entry name" value="GEO11136P1-RELATED"/>
    <property type="match status" value="1"/>
</dbReference>
<feature type="chain" id="PRO_5037365162" evidence="2">
    <location>
        <begin position="17"/>
        <end position="343"/>
    </location>
</feature>
<dbReference type="Pfam" id="PF15868">
    <property type="entry name" value="MBF2"/>
    <property type="match status" value="2"/>
</dbReference>
<dbReference type="EMBL" id="JACEFF010000482">
    <property type="protein sequence ID" value="KAH9636727.1"/>
    <property type="molecule type" value="Genomic_DNA"/>
</dbReference>
<feature type="region of interest" description="Disordered" evidence="1">
    <location>
        <begin position="43"/>
        <end position="89"/>
    </location>
</feature>
<reference evidence="3" key="1">
    <citation type="journal article" date="2021" name="G3 (Bethesda)">
        <title>Genome and transcriptome analysis of the beet armyworm Spodoptera exigua reveals targets for pest control. .</title>
        <authorList>
            <person name="Simon S."/>
            <person name="Breeschoten T."/>
            <person name="Jansen H.J."/>
            <person name="Dirks R.P."/>
            <person name="Schranz M.E."/>
            <person name="Ros V.I.D."/>
        </authorList>
    </citation>
    <scope>NUCLEOTIDE SEQUENCE</scope>
    <source>
        <strain evidence="3">TB_SE_WUR_2020</strain>
    </source>
</reference>
<keyword evidence="2" id="KW-0732">Signal</keyword>
<feature type="signal peptide" evidence="2">
    <location>
        <begin position="1"/>
        <end position="16"/>
    </location>
</feature>
<protein>
    <submittedName>
        <fullName evidence="3">Uncharacterized protein</fullName>
    </submittedName>
</protein>